<sequence>MSVSRCNSFVAVDVETANSGRGSICQLGVVSVEQGQIVDEWQTLVDPGTPFSDRNVSIHGLTAWDVESAPAFSGIYDCLMSKLNGEIVACHTMFDRSALRAACSIYCLDEVDCLWLDTAQVVRKAWDQFSQKGYKLDKIATYLGIEFSHHDALEDARAAALILLRAVEVTGLSVRQWQEGEIPNRSVAKSQVSPGLR</sequence>
<evidence type="ECO:0000313" key="2">
    <source>
        <dbReference type="EMBL" id="SVC32869.1"/>
    </source>
</evidence>
<dbReference type="PANTHER" id="PTHR30231:SF42">
    <property type="entry name" value="EXONUCLEASE"/>
    <property type="match status" value="1"/>
</dbReference>
<reference evidence="2" key="1">
    <citation type="submission" date="2018-05" db="EMBL/GenBank/DDBJ databases">
        <authorList>
            <person name="Lanie J.A."/>
            <person name="Ng W.-L."/>
            <person name="Kazmierczak K.M."/>
            <person name="Andrzejewski T.M."/>
            <person name="Davidsen T.M."/>
            <person name="Wayne K.J."/>
            <person name="Tettelin H."/>
            <person name="Glass J.I."/>
            <person name="Rusch D."/>
            <person name="Podicherti R."/>
            <person name="Tsui H.-C.T."/>
            <person name="Winkler M.E."/>
        </authorList>
    </citation>
    <scope>NUCLEOTIDE SEQUENCE</scope>
</reference>
<dbReference type="AlphaFoldDB" id="A0A382L8B1"/>
<dbReference type="Pfam" id="PF00929">
    <property type="entry name" value="RNase_T"/>
    <property type="match status" value="1"/>
</dbReference>
<dbReference type="FunFam" id="3.30.420.10:FF:000045">
    <property type="entry name" value="3'-5' exonuclease DinG"/>
    <property type="match status" value="1"/>
</dbReference>
<dbReference type="InterPro" id="IPR012337">
    <property type="entry name" value="RNaseH-like_sf"/>
</dbReference>
<proteinExistence type="predicted"/>
<dbReference type="GO" id="GO:0005829">
    <property type="term" value="C:cytosol"/>
    <property type="evidence" value="ECO:0007669"/>
    <property type="project" value="TreeGrafter"/>
</dbReference>
<dbReference type="InterPro" id="IPR036397">
    <property type="entry name" value="RNaseH_sf"/>
</dbReference>
<organism evidence="2">
    <name type="scientific">marine metagenome</name>
    <dbReference type="NCBI Taxonomy" id="408172"/>
    <lineage>
        <taxon>unclassified sequences</taxon>
        <taxon>metagenomes</taxon>
        <taxon>ecological metagenomes</taxon>
    </lineage>
</organism>
<name>A0A382L8B1_9ZZZZ</name>
<evidence type="ECO:0000259" key="1">
    <source>
        <dbReference type="SMART" id="SM00479"/>
    </source>
</evidence>
<dbReference type="CDD" id="cd06130">
    <property type="entry name" value="DNA_pol_III_epsilon_like"/>
    <property type="match status" value="1"/>
</dbReference>
<dbReference type="EMBL" id="UINC01085378">
    <property type="protein sequence ID" value="SVC32869.1"/>
    <property type="molecule type" value="Genomic_DNA"/>
</dbReference>
<dbReference type="PANTHER" id="PTHR30231">
    <property type="entry name" value="DNA POLYMERASE III SUBUNIT EPSILON"/>
    <property type="match status" value="1"/>
</dbReference>
<feature type="domain" description="Exonuclease" evidence="1">
    <location>
        <begin position="8"/>
        <end position="172"/>
    </location>
</feature>
<dbReference type="Gene3D" id="1.20.5.140">
    <property type="match status" value="1"/>
</dbReference>
<protein>
    <recommendedName>
        <fullName evidence="1">Exonuclease domain-containing protein</fullName>
    </recommendedName>
</protein>
<accession>A0A382L8B1</accession>
<gene>
    <name evidence="2" type="ORF">METZ01_LOCUS285723</name>
</gene>
<dbReference type="GO" id="GO:0003676">
    <property type="term" value="F:nucleic acid binding"/>
    <property type="evidence" value="ECO:0007669"/>
    <property type="project" value="InterPro"/>
</dbReference>
<dbReference type="GO" id="GO:0008408">
    <property type="term" value="F:3'-5' exonuclease activity"/>
    <property type="evidence" value="ECO:0007669"/>
    <property type="project" value="TreeGrafter"/>
</dbReference>
<dbReference type="InterPro" id="IPR013520">
    <property type="entry name" value="Ribonucl_H"/>
</dbReference>
<dbReference type="Gene3D" id="3.30.420.10">
    <property type="entry name" value="Ribonuclease H-like superfamily/Ribonuclease H"/>
    <property type="match status" value="1"/>
</dbReference>
<dbReference type="SUPFAM" id="SSF53098">
    <property type="entry name" value="Ribonuclease H-like"/>
    <property type="match status" value="1"/>
</dbReference>
<dbReference type="SMART" id="SM00479">
    <property type="entry name" value="EXOIII"/>
    <property type="match status" value="1"/>
</dbReference>